<comment type="catalytic activity">
    <reaction evidence="1 9 11">
        <text>1-(5-phospho-beta-D-ribosyl)-5-[(5-phospho-beta-D-ribosylamino)methylideneamino]imidazole-4-carboxamide = 5-[(5-phospho-1-deoxy-D-ribulos-1-ylimino)methylamino]-1-(5-phospho-beta-D-ribosyl)imidazole-4-carboxamide</text>
        <dbReference type="Rhea" id="RHEA:15469"/>
        <dbReference type="ChEBI" id="CHEBI:58435"/>
        <dbReference type="ChEBI" id="CHEBI:58525"/>
        <dbReference type="EC" id="5.3.1.16"/>
    </reaction>
</comment>
<comment type="pathway">
    <text evidence="3 9 11">Amino-acid biosynthesis; L-histidine biosynthesis; L-histidine from 5-phospho-alpha-D-ribose 1-diphosphate: step 4/9.</text>
</comment>
<dbReference type="GO" id="GO:0003949">
    <property type="term" value="F:1-(5-phosphoribosyl)-5-[(5-phosphoribosylamino)methylideneamino]imidazole-4-carboxamide isomerase activity"/>
    <property type="evidence" value="ECO:0007669"/>
    <property type="project" value="UniProtKB-EC"/>
</dbReference>
<keyword evidence="8 9" id="KW-0413">Isomerase</keyword>
<dbReference type="PANTHER" id="PTHR43090">
    <property type="entry name" value="1-(5-PHOSPHORIBOSYL)-5-[(5-PHOSPHORIBOSYLAMINO)METHYLIDENEAMINO] IMIDAZOLE-4-CARBOXAMIDE ISOMERASE"/>
    <property type="match status" value="1"/>
</dbReference>
<dbReference type="CDD" id="cd04732">
    <property type="entry name" value="HisA"/>
    <property type="match status" value="1"/>
</dbReference>
<feature type="active site" description="Proton acceptor" evidence="9">
    <location>
        <position position="7"/>
    </location>
</feature>
<sequence>MIIPALDLINGEVVRLQQGDYARQTTFEYSPITKFKEYVDAGAKYLHLVDLDGAKDPEARQLKVISEIVKTVDAPIQVGGGIRSREDIENLLNIGVDRVVVGSTAVKEPIEVMQWFQEFGGEKIVLALDIRIEEGIKKVALSGWQETSEITIEALIDKYQPVGLKHVLCTDISKDGMLTGSNVALYEELCVKYPEIDFQSSGGIGSIEDIQVLEGTGVAGVIVGRALLEGKFSAEEAISCWQK</sequence>
<evidence type="ECO:0000256" key="11">
    <source>
        <dbReference type="RuleBase" id="RU003658"/>
    </source>
</evidence>
<feature type="active site" description="Proton donor" evidence="9">
    <location>
        <position position="129"/>
    </location>
</feature>
<keyword evidence="7 9" id="KW-0368">Histidine biosynthesis</keyword>
<protein>
    <recommendedName>
        <fullName evidence="9 11">1-(5-phosphoribosyl)-5-[(5-phosphoribosylamino)methylideneamino] imidazole-4-carboxamide isomerase</fullName>
        <ecNumber evidence="9 11">5.3.1.16</ecNumber>
    </recommendedName>
    <alternativeName>
        <fullName evidence="9">Phosphoribosylformimino-5-aminoimidazole carboxamide ribotide isomerase</fullName>
    </alternativeName>
</protein>
<keyword evidence="5 9" id="KW-0963">Cytoplasm</keyword>
<organism evidence="12 13">
    <name type="scientific">Ignatzschineria rhizosphaerae</name>
    <dbReference type="NCBI Taxonomy" id="2923279"/>
    <lineage>
        <taxon>Bacteria</taxon>
        <taxon>Pseudomonadati</taxon>
        <taxon>Pseudomonadota</taxon>
        <taxon>Gammaproteobacteria</taxon>
        <taxon>Cardiobacteriales</taxon>
        <taxon>Ignatzschineriaceae</taxon>
        <taxon>Ignatzschineria</taxon>
    </lineage>
</organism>
<dbReference type="InterPro" id="IPR013785">
    <property type="entry name" value="Aldolase_TIM"/>
</dbReference>
<dbReference type="InterPro" id="IPR006062">
    <property type="entry name" value="His_biosynth"/>
</dbReference>
<evidence type="ECO:0000256" key="6">
    <source>
        <dbReference type="ARBA" id="ARBA00022605"/>
    </source>
</evidence>
<evidence type="ECO:0000313" key="13">
    <source>
        <dbReference type="Proteomes" id="UP000829542"/>
    </source>
</evidence>
<evidence type="ECO:0000256" key="4">
    <source>
        <dbReference type="ARBA" id="ARBA00009667"/>
    </source>
</evidence>
<evidence type="ECO:0000256" key="9">
    <source>
        <dbReference type="HAMAP-Rule" id="MF_01014"/>
    </source>
</evidence>
<accession>A0ABY3X374</accession>
<dbReference type="EC" id="5.3.1.16" evidence="9 11"/>
<comment type="subcellular location">
    <subcellularLocation>
        <location evidence="2 9 11">Cytoplasm</location>
    </subcellularLocation>
</comment>
<dbReference type="NCBIfam" id="TIGR00007">
    <property type="entry name" value="1-(5-phosphoribosyl)-5-[(5-phosphoribosylamino)methylideneamino]imidazole-4-carboxamide isomerase"/>
    <property type="match status" value="1"/>
</dbReference>
<dbReference type="RefSeq" id="WP_242152561.1">
    <property type="nucleotide sequence ID" value="NZ_CP093379.1"/>
</dbReference>
<dbReference type="InterPro" id="IPR006063">
    <property type="entry name" value="HisA_bact_arch"/>
</dbReference>
<keyword evidence="13" id="KW-1185">Reference proteome</keyword>
<dbReference type="PANTHER" id="PTHR43090:SF2">
    <property type="entry name" value="1-(5-PHOSPHORIBOSYL)-5-[(5-PHOSPHORIBOSYLAMINO)METHYLIDENEAMINO] IMIDAZOLE-4-CARBOXAMIDE ISOMERASE"/>
    <property type="match status" value="1"/>
</dbReference>
<dbReference type="InterPro" id="IPR011060">
    <property type="entry name" value="RibuloseP-bd_barrel"/>
</dbReference>
<evidence type="ECO:0000313" key="12">
    <source>
        <dbReference type="EMBL" id="UNM97304.1"/>
    </source>
</evidence>
<gene>
    <name evidence="9 12" type="primary">hisA</name>
    <name evidence="12" type="ORF">MMG00_05505</name>
</gene>
<evidence type="ECO:0000256" key="8">
    <source>
        <dbReference type="ARBA" id="ARBA00023235"/>
    </source>
</evidence>
<evidence type="ECO:0000256" key="10">
    <source>
        <dbReference type="RuleBase" id="RU003657"/>
    </source>
</evidence>
<name>A0ABY3X374_9GAMM</name>
<dbReference type="HAMAP" id="MF_01014">
    <property type="entry name" value="HisA"/>
    <property type="match status" value="1"/>
</dbReference>
<comment type="similarity">
    <text evidence="4 9 10">Belongs to the HisA/HisF family.</text>
</comment>
<evidence type="ECO:0000256" key="1">
    <source>
        <dbReference type="ARBA" id="ARBA00000901"/>
    </source>
</evidence>
<dbReference type="InterPro" id="IPR023016">
    <property type="entry name" value="HisA/PriA"/>
</dbReference>
<dbReference type="Proteomes" id="UP000829542">
    <property type="component" value="Chromosome"/>
</dbReference>
<evidence type="ECO:0000256" key="2">
    <source>
        <dbReference type="ARBA" id="ARBA00004496"/>
    </source>
</evidence>
<dbReference type="InterPro" id="IPR044524">
    <property type="entry name" value="Isoase_HisA-like"/>
</dbReference>
<evidence type="ECO:0000256" key="5">
    <source>
        <dbReference type="ARBA" id="ARBA00022490"/>
    </source>
</evidence>
<dbReference type="Gene3D" id="3.20.20.70">
    <property type="entry name" value="Aldolase class I"/>
    <property type="match status" value="1"/>
</dbReference>
<evidence type="ECO:0000256" key="7">
    <source>
        <dbReference type="ARBA" id="ARBA00023102"/>
    </source>
</evidence>
<reference evidence="12 13" key="1">
    <citation type="submission" date="2022-03" db="EMBL/GenBank/DDBJ databases">
        <title>Ignatzschineria rhizosphaerae HR5S32.</title>
        <authorList>
            <person name="Sun J.Q."/>
            <person name="Feng J.Y."/>
        </authorList>
    </citation>
    <scope>NUCLEOTIDE SEQUENCE [LARGE SCALE GENOMIC DNA]</scope>
    <source>
        <strain evidence="12 13">HR5S32</strain>
    </source>
</reference>
<proteinExistence type="inferred from homology"/>
<dbReference type="Pfam" id="PF00977">
    <property type="entry name" value="His_biosynth"/>
    <property type="match status" value="1"/>
</dbReference>
<evidence type="ECO:0000256" key="3">
    <source>
        <dbReference type="ARBA" id="ARBA00005133"/>
    </source>
</evidence>
<dbReference type="EMBL" id="CP093379">
    <property type="protein sequence ID" value="UNM97304.1"/>
    <property type="molecule type" value="Genomic_DNA"/>
</dbReference>
<keyword evidence="6 9" id="KW-0028">Amino-acid biosynthesis</keyword>
<dbReference type="SUPFAM" id="SSF51366">
    <property type="entry name" value="Ribulose-phoshate binding barrel"/>
    <property type="match status" value="1"/>
</dbReference>